<accession>A0AAV4BEM3</accession>
<name>A0AAV4BEM3_9GAST</name>
<protein>
    <submittedName>
        <fullName evidence="1">Uncharacterized protein</fullName>
    </submittedName>
</protein>
<dbReference type="EMBL" id="BLXT01004995">
    <property type="protein sequence ID" value="GFO19030.1"/>
    <property type="molecule type" value="Genomic_DNA"/>
</dbReference>
<proteinExistence type="predicted"/>
<sequence length="117" mass="13520">MHTLHSKSCGTRVSGSSYSWWRLSTRYVSDDRVDKIRHNHLHLTKASLVCFSNNPCYKRKETALKSPTRLRLPRPQHIHLSQRTSDLIKYATMTALQPIDAIKKAWARNTRSSSCII</sequence>
<dbReference type="AlphaFoldDB" id="A0AAV4BEM3"/>
<evidence type="ECO:0000313" key="1">
    <source>
        <dbReference type="EMBL" id="GFO19030.1"/>
    </source>
</evidence>
<organism evidence="1 2">
    <name type="scientific">Plakobranchus ocellatus</name>
    <dbReference type="NCBI Taxonomy" id="259542"/>
    <lineage>
        <taxon>Eukaryota</taxon>
        <taxon>Metazoa</taxon>
        <taxon>Spiralia</taxon>
        <taxon>Lophotrochozoa</taxon>
        <taxon>Mollusca</taxon>
        <taxon>Gastropoda</taxon>
        <taxon>Heterobranchia</taxon>
        <taxon>Euthyneura</taxon>
        <taxon>Panpulmonata</taxon>
        <taxon>Sacoglossa</taxon>
        <taxon>Placobranchoidea</taxon>
        <taxon>Plakobranchidae</taxon>
        <taxon>Plakobranchus</taxon>
    </lineage>
</organism>
<gene>
    <name evidence="1" type="ORF">PoB_004553500</name>
</gene>
<dbReference type="Proteomes" id="UP000735302">
    <property type="component" value="Unassembled WGS sequence"/>
</dbReference>
<reference evidence="1 2" key="1">
    <citation type="journal article" date="2021" name="Elife">
        <title>Chloroplast acquisition without the gene transfer in kleptoplastic sea slugs, Plakobranchus ocellatus.</title>
        <authorList>
            <person name="Maeda T."/>
            <person name="Takahashi S."/>
            <person name="Yoshida T."/>
            <person name="Shimamura S."/>
            <person name="Takaki Y."/>
            <person name="Nagai Y."/>
            <person name="Toyoda A."/>
            <person name="Suzuki Y."/>
            <person name="Arimoto A."/>
            <person name="Ishii H."/>
            <person name="Satoh N."/>
            <person name="Nishiyama T."/>
            <person name="Hasebe M."/>
            <person name="Maruyama T."/>
            <person name="Minagawa J."/>
            <person name="Obokata J."/>
            <person name="Shigenobu S."/>
        </authorList>
    </citation>
    <scope>NUCLEOTIDE SEQUENCE [LARGE SCALE GENOMIC DNA]</scope>
</reference>
<comment type="caution">
    <text evidence="1">The sequence shown here is derived from an EMBL/GenBank/DDBJ whole genome shotgun (WGS) entry which is preliminary data.</text>
</comment>
<keyword evidence="2" id="KW-1185">Reference proteome</keyword>
<evidence type="ECO:0000313" key="2">
    <source>
        <dbReference type="Proteomes" id="UP000735302"/>
    </source>
</evidence>